<dbReference type="SUPFAM" id="SSF47598">
    <property type="entry name" value="Ribbon-helix-helix"/>
    <property type="match status" value="1"/>
</dbReference>
<organism evidence="1 2">
    <name type="scientific">Streptosporangium becharense</name>
    <dbReference type="NCBI Taxonomy" id="1816182"/>
    <lineage>
        <taxon>Bacteria</taxon>
        <taxon>Bacillati</taxon>
        <taxon>Actinomycetota</taxon>
        <taxon>Actinomycetes</taxon>
        <taxon>Streptosporangiales</taxon>
        <taxon>Streptosporangiaceae</taxon>
        <taxon>Streptosporangium</taxon>
    </lineage>
</organism>
<evidence type="ECO:0000313" key="2">
    <source>
        <dbReference type="Proteomes" id="UP000540685"/>
    </source>
</evidence>
<dbReference type="CDD" id="cd21631">
    <property type="entry name" value="RHH_CopG_NikR-like"/>
    <property type="match status" value="1"/>
</dbReference>
<dbReference type="RefSeq" id="WP_184542849.1">
    <property type="nucleotide sequence ID" value="NZ_JACHMP010000001.1"/>
</dbReference>
<dbReference type="AlphaFoldDB" id="A0A7W9IHD9"/>
<keyword evidence="2" id="KW-1185">Reference proteome</keyword>
<dbReference type="EMBL" id="JACHMP010000001">
    <property type="protein sequence ID" value="MBB5820804.1"/>
    <property type="molecule type" value="Genomic_DNA"/>
</dbReference>
<proteinExistence type="predicted"/>
<dbReference type="Proteomes" id="UP000540685">
    <property type="component" value="Unassembled WGS sequence"/>
</dbReference>
<accession>A0A7W9IHD9</accession>
<evidence type="ECO:0008006" key="3">
    <source>
        <dbReference type="Google" id="ProtNLM"/>
    </source>
</evidence>
<dbReference type="GO" id="GO:0006355">
    <property type="term" value="P:regulation of DNA-templated transcription"/>
    <property type="evidence" value="ECO:0007669"/>
    <property type="project" value="InterPro"/>
</dbReference>
<protein>
    <recommendedName>
        <fullName evidence="3">Ribbon-helix-helix protein CopG domain-containing protein</fullName>
    </recommendedName>
</protein>
<sequence>MAQDKIDDLAAYYDEHDTTADLERAVPQEPVIADEVMIVTSLRLPKPVMDQVRERARERGVKPTALIREWVEAALAGQDAVIPISVIMAAVTEYQHRRAS</sequence>
<dbReference type="InterPro" id="IPR010985">
    <property type="entry name" value="Ribbon_hlx_hlx"/>
</dbReference>
<gene>
    <name evidence="1" type="ORF">F4562_003866</name>
</gene>
<name>A0A7W9IHD9_9ACTN</name>
<evidence type="ECO:0000313" key="1">
    <source>
        <dbReference type="EMBL" id="MBB5820804.1"/>
    </source>
</evidence>
<reference evidence="1 2" key="1">
    <citation type="submission" date="2020-08" db="EMBL/GenBank/DDBJ databases">
        <title>Sequencing the genomes of 1000 actinobacteria strains.</title>
        <authorList>
            <person name="Klenk H.-P."/>
        </authorList>
    </citation>
    <scope>NUCLEOTIDE SEQUENCE [LARGE SCALE GENOMIC DNA]</scope>
    <source>
        <strain evidence="1 2">DSM 46887</strain>
    </source>
</reference>
<comment type="caution">
    <text evidence="1">The sequence shown here is derived from an EMBL/GenBank/DDBJ whole genome shotgun (WGS) entry which is preliminary data.</text>
</comment>